<evidence type="ECO:0000313" key="2">
    <source>
        <dbReference type="Proteomes" id="UP000229730"/>
    </source>
</evidence>
<gene>
    <name evidence="1" type="ORF">CRD36_02095</name>
</gene>
<comment type="caution">
    <text evidence="1">The sequence shown here is derived from an EMBL/GenBank/DDBJ whole genome shotgun (WGS) entry which is preliminary data.</text>
</comment>
<evidence type="ECO:0000313" key="1">
    <source>
        <dbReference type="EMBL" id="PHZ86374.1"/>
    </source>
</evidence>
<dbReference type="Proteomes" id="UP000229730">
    <property type="component" value="Unassembled WGS sequence"/>
</dbReference>
<dbReference type="InParanoid" id="A0A2G4YVJ3"/>
<dbReference type="RefSeq" id="WP_099471093.1">
    <property type="nucleotide sequence ID" value="NZ_CP041025.1"/>
</dbReference>
<sequence length="136" mass="15873">MIEEGDIWDYPYLWRWQDGRGETEGRKTRPCALAVKVAVTPQQTRLYFLAITSKKPDSKTTALQIPDTERHRARLSTDLDLWVILEECNVDILEDSFYFEQSGKIGQFSSTFLKNIKSELRAIIQKKKFLTVKRTD</sequence>
<reference evidence="1 2" key="1">
    <citation type="submission" date="2017-10" db="EMBL/GenBank/DDBJ databases">
        <title>Frigbacter circumglobatus gen. nov. sp. nov., isolated from sediment cultured in situ.</title>
        <authorList>
            <person name="Zhao Z."/>
        </authorList>
    </citation>
    <scope>NUCLEOTIDE SEQUENCE [LARGE SCALE GENOMIC DNA]</scope>
    <source>
        <strain evidence="1 2">ZYL</strain>
    </source>
</reference>
<organism evidence="1 2">
    <name type="scientific">Paremcibacter congregatus</name>
    <dbReference type="NCBI Taxonomy" id="2043170"/>
    <lineage>
        <taxon>Bacteria</taxon>
        <taxon>Pseudomonadati</taxon>
        <taxon>Pseudomonadota</taxon>
        <taxon>Alphaproteobacteria</taxon>
        <taxon>Emcibacterales</taxon>
        <taxon>Emcibacteraceae</taxon>
        <taxon>Paremcibacter</taxon>
    </lineage>
</organism>
<name>A0A2G4YVJ3_9PROT</name>
<keyword evidence="2" id="KW-1185">Reference proteome</keyword>
<dbReference type="AlphaFoldDB" id="A0A2G4YVJ3"/>
<dbReference type="OrthoDB" id="7432864at2"/>
<evidence type="ECO:0008006" key="3">
    <source>
        <dbReference type="Google" id="ProtNLM"/>
    </source>
</evidence>
<proteinExistence type="predicted"/>
<accession>A0A2G4YVJ3</accession>
<protein>
    <recommendedName>
        <fullName evidence="3">Type II toxin-antitoxin system PemK/MazF family toxin</fullName>
    </recommendedName>
</protein>
<dbReference type="EMBL" id="PDEM01000008">
    <property type="protein sequence ID" value="PHZ86374.1"/>
    <property type="molecule type" value="Genomic_DNA"/>
</dbReference>